<evidence type="ECO:0000259" key="6">
    <source>
        <dbReference type="PROSITE" id="PS50950"/>
    </source>
</evidence>
<dbReference type="InterPro" id="IPR006612">
    <property type="entry name" value="THAP_Znf"/>
</dbReference>
<dbReference type="PANTHER" id="PTHR46927">
    <property type="entry name" value="AGAP005574-PA"/>
    <property type="match status" value="1"/>
</dbReference>
<reference evidence="7" key="2">
    <citation type="submission" date="2021-09" db="EMBL/GenBank/DDBJ databases">
        <authorList>
            <person name="Jia N."/>
            <person name="Wang J."/>
            <person name="Shi W."/>
            <person name="Du L."/>
            <person name="Sun Y."/>
            <person name="Zhan W."/>
            <person name="Jiang J."/>
            <person name="Wang Q."/>
            <person name="Zhang B."/>
            <person name="Ji P."/>
            <person name="Sakyi L.B."/>
            <person name="Cui X."/>
            <person name="Yuan T."/>
            <person name="Jiang B."/>
            <person name="Yang W."/>
            <person name="Lam T.T.-Y."/>
            <person name="Chang Q."/>
            <person name="Ding S."/>
            <person name="Wang X."/>
            <person name="Zhu J."/>
            <person name="Ruan X."/>
            <person name="Zhao L."/>
            <person name="Wei J."/>
            <person name="Que T."/>
            <person name="Du C."/>
            <person name="Cheng J."/>
            <person name="Dai P."/>
            <person name="Han X."/>
            <person name="Huang E."/>
            <person name="Gao Y."/>
            <person name="Liu J."/>
            <person name="Shao H."/>
            <person name="Ye R."/>
            <person name="Li L."/>
            <person name="Wei W."/>
            <person name="Wang X."/>
            <person name="Wang C."/>
            <person name="Huo Q."/>
            <person name="Li W."/>
            <person name="Guo W."/>
            <person name="Chen H."/>
            <person name="Chen S."/>
            <person name="Zhou L."/>
            <person name="Zhou L."/>
            <person name="Ni X."/>
            <person name="Tian J."/>
            <person name="Zhou Y."/>
            <person name="Sheng Y."/>
            <person name="Liu T."/>
            <person name="Pan Y."/>
            <person name="Xia L."/>
            <person name="Li J."/>
            <person name="Zhao F."/>
            <person name="Cao W."/>
        </authorList>
    </citation>
    <scope>NUCLEOTIDE SEQUENCE</scope>
    <source>
        <strain evidence="7">Rmic-2018</strain>
        <tissue evidence="7">Larvae</tissue>
    </source>
</reference>
<dbReference type="PROSITE" id="PS50950">
    <property type="entry name" value="ZF_THAP"/>
    <property type="match status" value="1"/>
</dbReference>
<gene>
    <name evidence="7" type="ORF">HPB51_019997</name>
</gene>
<reference evidence="7" key="1">
    <citation type="journal article" date="2020" name="Cell">
        <title>Large-Scale Comparative Analyses of Tick Genomes Elucidate Their Genetic Diversity and Vector Capacities.</title>
        <authorList>
            <consortium name="Tick Genome and Microbiome Consortium (TIGMIC)"/>
            <person name="Jia N."/>
            <person name="Wang J."/>
            <person name="Shi W."/>
            <person name="Du L."/>
            <person name="Sun Y."/>
            <person name="Zhan W."/>
            <person name="Jiang J.F."/>
            <person name="Wang Q."/>
            <person name="Zhang B."/>
            <person name="Ji P."/>
            <person name="Bell-Sakyi L."/>
            <person name="Cui X.M."/>
            <person name="Yuan T.T."/>
            <person name="Jiang B.G."/>
            <person name="Yang W.F."/>
            <person name="Lam T.T."/>
            <person name="Chang Q.C."/>
            <person name="Ding S.J."/>
            <person name="Wang X.J."/>
            <person name="Zhu J.G."/>
            <person name="Ruan X.D."/>
            <person name="Zhao L."/>
            <person name="Wei J.T."/>
            <person name="Ye R.Z."/>
            <person name="Que T.C."/>
            <person name="Du C.H."/>
            <person name="Zhou Y.H."/>
            <person name="Cheng J.X."/>
            <person name="Dai P.F."/>
            <person name="Guo W.B."/>
            <person name="Han X.H."/>
            <person name="Huang E.J."/>
            <person name="Li L.F."/>
            <person name="Wei W."/>
            <person name="Gao Y.C."/>
            <person name="Liu J.Z."/>
            <person name="Shao H.Z."/>
            <person name="Wang X."/>
            <person name="Wang C.C."/>
            <person name="Yang T.C."/>
            <person name="Huo Q.B."/>
            <person name="Li W."/>
            <person name="Chen H.Y."/>
            <person name="Chen S.E."/>
            <person name="Zhou L.G."/>
            <person name="Ni X.B."/>
            <person name="Tian J.H."/>
            <person name="Sheng Y."/>
            <person name="Liu T."/>
            <person name="Pan Y.S."/>
            <person name="Xia L.Y."/>
            <person name="Li J."/>
            <person name="Zhao F."/>
            <person name="Cao W.C."/>
        </authorList>
    </citation>
    <scope>NUCLEOTIDE SEQUENCE</scope>
    <source>
        <strain evidence="7">Rmic-2018</strain>
    </source>
</reference>
<dbReference type="Pfam" id="PF05485">
    <property type="entry name" value="THAP"/>
    <property type="match status" value="1"/>
</dbReference>
<feature type="domain" description="THAP-type" evidence="6">
    <location>
        <begin position="1"/>
        <end position="67"/>
    </location>
</feature>
<evidence type="ECO:0000256" key="3">
    <source>
        <dbReference type="ARBA" id="ARBA00022833"/>
    </source>
</evidence>
<keyword evidence="2 5" id="KW-0863">Zinc-finger</keyword>
<protein>
    <recommendedName>
        <fullName evidence="6">THAP-type domain-containing protein</fullName>
    </recommendedName>
</protein>
<organism evidence="7 8">
    <name type="scientific">Rhipicephalus microplus</name>
    <name type="common">Cattle tick</name>
    <name type="synonym">Boophilus microplus</name>
    <dbReference type="NCBI Taxonomy" id="6941"/>
    <lineage>
        <taxon>Eukaryota</taxon>
        <taxon>Metazoa</taxon>
        <taxon>Ecdysozoa</taxon>
        <taxon>Arthropoda</taxon>
        <taxon>Chelicerata</taxon>
        <taxon>Arachnida</taxon>
        <taxon>Acari</taxon>
        <taxon>Parasitiformes</taxon>
        <taxon>Ixodida</taxon>
        <taxon>Ixodoidea</taxon>
        <taxon>Ixodidae</taxon>
        <taxon>Rhipicephalinae</taxon>
        <taxon>Rhipicephalus</taxon>
        <taxon>Boophilus</taxon>
    </lineage>
</organism>
<dbReference type="PANTHER" id="PTHR46927:SF3">
    <property type="entry name" value="THAP-TYPE DOMAIN-CONTAINING PROTEIN"/>
    <property type="match status" value="1"/>
</dbReference>
<evidence type="ECO:0000256" key="4">
    <source>
        <dbReference type="ARBA" id="ARBA00023125"/>
    </source>
</evidence>
<evidence type="ECO:0000256" key="5">
    <source>
        <dbReference type="PROSITE-ProRule" id="PRU00309"/>
    </source>
</evidence>
<keyword evidence="3" id="KW-0862">Zinc</keyword>
<dbReference type="InterPro" id="IPR052224">
    <property type="entry name" value="THAP_domain_protein"/>
</dbReference>
<accession>A0A9J6E3N6</accession>
<evidence type="ECO:0000256" key="2">
    <source>
        <dbReference type="ARBA" id="ARBA00022771"/>
    </source>
</evidence>
<evidence type="ECO:0000313" key="8">
    <source>
        <dbReference type="Proteomes" id="UP000821866"/>
    </source>
</evidence>
<dbReference type="GO" id="GO:0008270">
    <property type="term" value="F:zinc ion binding"/>
    <property type="evidence" value="ECO:0007669"/>
    <property type="project" value="UniProtKB-KW"/>
</dbReference>
<keyword evidence="4 5" id="KW-0238">DNA-binding</keyword>
<dbReference type="AlphaFoldDB" id="A0A9J6E3N6"/>
<proteinExistence type="predicted"/>
<evidence type="ECO:0000313" key="7">
    <source>
        <dbReference type="EMBL" id="KAH8028866.1"/>
    </source>
</evidence>
<name>A0A9J6E3N6_RHIMP</name>
<dbReference type="Proteomes" id="UP000821866">
    <property type="component" value="Chromosome 4"/>
</dbReference>
<evidence type="ECO:0000256" key="1">
    <source>
        <dbReference type="ARBA" id="ARBA00022723"/>
    </source>
</evidence>
<dbReference type="EMBL" id="JABSTU010000006">
    <property type="protein sequence ID" value="KAH8028866.1"/>
    <property type="molecule type" value="Genomic_DNA"/>
</dbReference>
<dbReference type="SUPFAM" id="SSF57716">
    <property type="entry name" value="Glucocorticoid receptor-like (DNA-binding domain)"/>
    <property type="match status" value="1"/>
</dbReference>
<comment type="caution">
    <text evidence="7">The sequence shown here is derived from an EMBL/GenBank/DDBJ whole genome shotgun (WGS) entry which is preliminary data.</text>
</comment>
<keyword evidence="8" id="KW-1185">Reference proteome</keyword>
<keyword evidence="1" id="KW-0479">Metal-binding</keyword>
<sequence>MPGISFHEIPSDPELRSKLLKVIFRYDWTPNTTSCYSTVRSRHFGSSDFKKASKICKLKKDAVPSIFEEYLAYLQPPEKREKRRICEKTRCSCASEHTTTET</sequence>
<dbReference type="GO" id="GO:0003677">
    <property type="term" value="F:DNA binding"/>
    <property type="evidence" value="ECO:0007669"/>
    <property type="project" value="UniProtKB-UniRule"/>
</dbReference>